<evidence type="ECO:0000259" key="1">
    <source>
        <dbReference type="PROSITE" id="PS50878"/>
    </source>
</evidence>
<gene>
    <name evidence="2" type="ORF">MNOR_LOCUS1664</name>
</gene>
<dbReference type="Proteomes" id="UP001497623">
    <property type="component" value="Unassembled WGS sequence"/>
</dbReference>
<name>A0AAV2PMD6_MEGNR</name>
<keyword evidence="3" id="KW-1185">Reference proteome</keyword>
<evidence type="ECO:0000313" key="3">
    <source>
        <dbReference type="Proteomes" id="UP001497623"/>
    </source>
</evidence>
<evidence type="ECO:0000313" key="2">
    <source>
        <dbReference type="EMBL" id="CAL4060909.1"/>
    </source>
</evidence>
<dbReference type="EMBL" id="CAXKWB010000456">
    <property type="protein sequence ID" value="CAL4060909.1"/>
    <property type="molecule type" value="Genomic_DNA"/>
</dbReference>
<dbReference type="InterPro" id="IPR000477">
    <property type="entry name" value="RT_dom"/>
</dbReference>
<feature type="domain" description="Reverse transcriptase" evidence="1">
    <location>
        <begin position="1"/>
        <end position="154"/>
    </location>
</feature>
<dbReference type="GO" id="GO:0071897">
    <property type="term" value="P:DNA biosynthetic process"/>
    <property type="evidence" value="ECO:0007669"/>
    <property type="project" value="UniProtKB-ARBA"/>
</dbReference>
<organism evidence="2 3">
    <name type="scientific">Meganyctiphanes norvegica</name>
    <name type="common">Northern krill</name>
    <name type="synonym">Thysanopoda norvegica</name>
    <dbReference type="NCBI Taxonomy" id="48144"/>
    <lineage>
        <taxon>Eukaryota</taxon>
        <taxon>Metazoa</taxon>
        <taxon>Ecdysozoa</taxon>
        <taxon>Arthropoda</taxon>
        <taxon>Crustacea</taxon>
        <taxon>Multicrustacea</taxon>
        <taxon>Malacostraca</taxon>
        <taxon>Eumalacostraca</taxon>
        <taxon>Eucarida</taxon>
        <taxon>Euphausiacea</taxon>
        <taxon>Euphausiidae</taxon>
        <taxon>Meganyctiphanes</taxon>
    </lineage>
</organism>
<feature type="non-terminal residue" evidence="2">
    <location>
        <position position="154"/>
    </location>
</feature>
<comment type="caution">
    <text evidence="2">The sequence shown here is derived from an EMBL/GenBank/DDBJ whole genome shotgun (WGS) entry which is preliminary data.</text>
</comment>
<accession>A0AAV2PMD6</accession>
<dbReference type="Pfam" id="PF00078">
    <property type="entry name" value="RVT_1"/>
    <property type="match status" value="1"/>
</dbReference>
<sequence length="154" mass="17506">FIDLSKAFDTVDHQILIGKLEHYGIRGTALELFKSYLSNRKQYVHIDNCKSKTQSITCGVPQGSVLGPLLFLLFINDLPNCSPSGKFRIFADDTNVFFHCKNSDELISIGKTIMIELNSWFTANKMTLNTDKTSFTIFKTNRLIIPNLPDHIEF</sequence>
<feature type="non-terminal residue" evidence="2">
    <location>
        <position position="1"/>
    </location>
</feature>
<dbReference type="PANTHER" id="PTHR33332">
    <property type="entry name" value="REVERSE TRANSCRIPTASE DOMAIN-CONTAINING PROTEIN"/>
    <property type="match status" value="1"/>
</dbReference>
<protein>
    <recommendedName>
        <fullName evidence="1">Reverse transcriptase domain-containing protein</fullName>
    </recommendedName>
</protein>
<dbReference type="AlphaFoldDB" id="A0AAV2PMD6"/>
<dbReference type="SUPFAM" id="SSF56672">
    <property type="entry name" value="DNA/RNA polymerases"/>
    <property type="match status" value="1"/>
</dbReference>
<proteinExistence type="predicted"/>
<dbReference type="InterPro" id="IPR043502">
    <property type="entry name" value="DNA/RNA_pol_sf"/>
</dbReference>
<reference evidence="2 3" key="1">
    <citation type="submission" date="2024-05" db="EMBL/GenBank/DDBJ databases">
        <authorList>
            <person name="Wallberg A."/>
        </authorList>
    </citation>
    <scope>NUCLEOTIDE SEQUENCE [LARGE SCALE GENOMIC DNA]</scope>
</reference>
<dbReference type="PROSITE" id="PS50878">
    <property type="entry name" value="RT_POL"/>
    <property type="match status" value="1"/>
</dbReference>